<evidence type="ECO:0000256" key="3">
    <source>
        <dbReference type="ARBA" id="ARBA00022989"/>
    </source>
</evidence>
<evidence type="ECO:0000256" key="1">
    <source>
        <dbReference type="ARBA" id="ARBA00004141"/>
    </source>
</evidence>
<feature type="domain" description="Sodium/calcium exchanger membrane region" evidence="6">
    <location>
        <begin position="167"/>
        <end position="310"/>
    </location>
</feature>
<dbReference type="Proteomes" id="UP000178946">
    <property type="component" value="Unassembled WGS sequence"/>
</dbReference>
<feature type="transmembrane region" description="Helical" evidence="5">
    <location>
        <begin position="263"/>
        <end position="281"/>
    </location>
</feature>
<dbReference type="AlphaFoldDB" id="A0A1F8DR27"/>
<dbReference type="EMBL" id="MGIR01000004">
    <property type="protein sequence ID" value="OGM91077.1"/>
    <property type="molecule type" value="Genomic_DNA"/>
</dbReference>
<feature type="transmembrane region" description="Helical" evidence="5">
    <location>
        <begin position="293"/>
        <end position="311"/>
    </location>
</feature>
<evidence type="ECO:0000313" key="7">
    <source>
        <dbReference type="EMBL" id="OGM91077.1"/>
    </source>
</evidence>
<reference evidence="7 8" key="1">
    <citation type="journal article" date="2016" name="Nat. Commun.">
        <title>Thousands of microbial genomes shed light on interconnected biogeochemical processes in an aquifer system.</title>
        <authorList>
            <person name="Anantharaman K."/>
            <person name="Brown C.T."/>
            <person name="Hug L.A."/>
            <person name="Sharon I."/>
            <person name="Castelle C.J."/>
            <person name="Probst A.J."/>
            <person name="Thomas B.C."/>
            <person name="Singh A."/>
            <person name="Wilkins M.J."/>
            <person name="Karaoz U."/>
            <person name="Brodie E.L."/>
            <person name="Williams K.H."/>
            <person name="Hubbard S.S."/>
            <person name="Banfield J.F."/>
        </authorList>
    </citation>
    <scope>NUCLEOTIDE SEQUENCE [LARGE SCALE GENOMIC DNA]</scope>
</reference>
<feature type="transmembrane region" description="Helical" evidence="5">
    <location>
        <begin position="78"/>
        <end position="96"/>
    </location>
</feature>
<feature type="transmembrane region" description="Helical" evidence="5">
    <location>
        <begin position="103"/>
        <end position="120"/>
    </location>
</feature>
<keyword evidence="4 5" id="KW-0472">Membrane</keyword>
<gene>
    <name evidence="7" type="ORF">A3A20_00590</name>
</gene>
<dbReference type="NCBIfam" id="TIGR00367">
    <property type="entry name" value="calcium/sodium antiporter"/>
    <property type="match status" value="1"/>
</dbReference>
<dbReference type="GO" id="GO:0005886">
    <property type="term" value="C:plasma membrane"/>
    <property type="evidence" value="ECO:0007669"/>
    <property type="project" value="TreeGrafter"/>
</dbReference>
<dbReference type="PANTHER" id="PTHR10846:SF8">
    <property type="entry name" value="INNER MEMBRANE PROTEIN YRBG"/>
    <property type="match status" value="1"/>
</dbReference>
<proteinExistence type="predicted"/>
<feature type="transmembrane region" description="Helical" evidence="5">
    <location>
        <begin position="126"/>
        <end position="143"/>
    </location>
</feature>
<dbReference type="GO" id="GO:0006874">
    <property type="term" value="P:intracellular calcium ion homeostasis"/>
    <property type="evidence" value="ECO:0007669"/>
    <property type="project" value="TreeGrafter"/>
</dbReference>
<feature type="transmembrane region" description="Helical" evidence="5">
    <location>
        <begin position="198"/>
        <end position="219"/>
    </location>
</feature>
<dbReference type="GO" id="GO:0008273">
    <property type="term" value="F:calcium, potassium:sodium antiporter activity"/>
    <property type="evidence" value="ECO:0007669"/>
    <property type="project" value="TreeGrafter"/>
</dbReference>
<organism evidence="7 8">
    <name type="scientific">Candidatus Wolfebacteria bacterium RIFCSPLOWO2_01_FULL_45_19</name>
    <dbReference type="NCBI Taxonomy" id="1802557"/>
    <lineage>
        <taxon>Bacteria</taxon>
        <taxon>Candidatus Wolfeibacteriota</taxon>
    </lineage>
</organism>
<feature type="transmembrane region" description="Helical" evidence="5">
    <location>
        <begin position="231"/>
        <end position="257"/>
    </location>
</feature>
<feature type="transmembrane region" description="Helical" evidence="5">
    <location>
        <begin position="164"/>
        <end position="186"/>
    </location>
</feature>
<evidence type="ECO:0000256" key="4">
    <source>
        <dbReference type="ARBA" id="ARBA00023136"/>
    </source>
</evidence>
<evidence type="ECO:0000256" key="2">
    <source>
        <dbReference type="ARBA" id="ARBA00022692"/>
    </source>
</evidence>
<dbReference type="Pfam" id="PF01699">
    <property type="entry name" value="Na_Ca_ex"/>
    <property type="match status" value="2"/>
</dbReference>
<comment type="subcellular location">
    <subcellularLocation>
        <location evidence="1">Membrane</location>
        <topology evidence="1">Multi-pass membrane protein</topology>
    </subcellularLocation>
</comment>
<evidence type="ECO:0000259" key="6">
    <source>
        <dbReference type="Pfam" id="PF01699"/>
    </source>
</evidence>
<keyword evidence="2 5" id="KW-0812">Transmembrane</keyword>
<keyword evidence="3 5" id="KW-1133">Transmembrane helix</keyword>
<feature type="domain" description="Sodium/calcium exchanger membrane region" evidence="6">
    <location>
        <begin position="5"/>
        <end position="141"/>
    </location>
</feature>
<protein>
    <recommendedName>
        <fullName evidence="6">Sodium/calcium exchanger membrane region domain-containing protein</fullName>
    </recommendedName>
</protein>
<name>A0A1F8DR27_9BACT</name>
<dbReference type="InterPro" id="IPR004481">
    <property type="entry name" value="K/Na/Ca-exchanger"/>
</dbReference>
<dbReference type="InterPro" id="IPR044880">
    <property type="entry name" value="NCX_ion-bd_dom_sf"/>
</dbReference>
<dbReference type="InterPro" id="IPR004837">
    <property type="entry name" value="NaCa_Exmemb"/>
</dbReference>
<evidence type="ECO:0000313" key="8">
    <source>
        <dbReference type="Proteomes" id="UP000178946"/>
    </source>
</evidence>
<evidence type="ECO:0000256" key="5">
    <source>
        <dbReference type="SAM" id="Phobius"/>
    </source>
</evidence>
<dbReference type="Gene3D" id="1.20.1420.30">
    <property type="entry name" value="NCX, central ion-binding region"/>
    <property type="match status" value="1"/>
</dbReference>
<dbReference type="PANTHER" id="PTHR10846">
    <property type="entry name" value="SODIUM/POTASSIUM/CALCIUM EXCHANGER"/>
    <property type="match status" value="1"/>
</dbReference>
<dbReference type="GO" id="GO:0005262">
    <property type="term" value="F:calcium channel activity"/>
    <property type="evidence" value="ECO:0007669"/>
    <property type="project" value="TreeGrafter"/>
</dbReference>
<accession>A0A1F8DR27</accession>
<dbReference type="STRING" id="1802557.A3A20_00590"/>
<sequence>MFLTITIFLVGFYILVKGAEILIEGASSIAYKFGISTFIIGITIAGIGTSLPEFGIAFLANLAGEAGIAVSTVIGSNIFDLLFVLGAAAMLVPLVMRQEWIKSGLAWNMAVALLVGLFAYFGTLNWFGGLIMISIFAFWIYKLSEDAKVMNNDKETERPRVNKLSFSLGMVVVGMAGILLGSRWVVDGAVEFAQALGISQALIGLTIISIGTSIDELVISMVAAFRQKMGLAVGNIIGSTIFNFLMVFGLSAVVAPIIFPRELLFDFAFFAFSSALLYFLMRRGKEEHILSRLEGLSLIFLYFLYFIYAIIRG</sequence>
<comment type="caution">
    <text evidence="7">The sequence shown here is derived from an EMBL/GenBank/DDBJ whole genome shotgun (WGS) entry which is preliminary data.</text>
</comment>